<dbReference type="EMBL" id="JBHSDQ010000003">
    <property type="protein sequence ID" value="MFC4396435.1"/>
    <property type="molecule type" value="Genomic_DNA"/>
</dbReference>
<keyword evidence="3 5" id="KW-0808">Transferase</keyword>
<dbReference type="GO" id="GO:0030798">
    <property type="term" value="F:trans-aconitate 2-methyltransferase activity"/>
    <property type="evidence" value="ECO:0007669"/>
    <property type="project" value="UniProtKB-EC"/>
</dbReference>
<evidence type="ECO:0000313" key="8">
    <source>
        <dbReference type="Proteomes" id="UP001595778"/>
    </source>
</evidence>
<protein>
    <recommendedName>
        <fullName evidence="5">Trans-aconitate 2-methyltransferase</fullName>
        <ecNumber evidence="5">2.1.1.144</ecNumber>
    </recommendedName>
</protein>
<dbReference type="Gene3D" id="1.10.150.290">
    <property type="entry name" value="S-adenosyl-L-methionine-dependent methyltransferases"/>
    <property type="match status" value="1"/>
</dbReference>
<feature type="domain" description="Methyltransferase" evidence="6">
    <location>
        <begin position="34"/>
        <end position="125"/>
    </location>
</feature>
<keyword evidence="2 5" id="KW-0489">Methyltransferase</keyword>
<comment type="catalytic activity">
    <reaction evidence="5">
        <text>trans-aconitate + S-adenosyl-L-methionine = (E)-3-(methoxycarbonyl)pent-2-enedioate + S-adenosyl-L-homocysteine</text>
        <dbReference type="Rhea" id="RHEA:14969"/>
        <dbReference type="ChEBI" id="CHEBI:15708"/>
        <dbReference type="ChEBI" id="CHEBI:57470"/>
        <dbReference type="ChEBI" id="CHEBI:57856"/>
        <dbReference type="ChEBI" id="CHEBI:59789"/>
        <dbReference type="EC" id="2.1.1.144"/>
    </reaction>
</comment>
<dbReference type="InterPro" id="IPR023506">
    <property type="entry name" value="Trans-aconitate_MeTrfase"/>
</dbReference>
<dbReference type="InterPro" id="IPR029063">
    <property type="entry name" value="SAM-dependent_MTases_sf"/>
</dbReference>
<proteinExistence type="inferred from homology"/>
<gene>
    <name evidence="5" type="primary">tam</name>
    <name evidence="7" type="ORF">ACFO0G_10070</name>
</gene>
<dbReference type="EC" id="2.1.1.144" evidence="5"/>
<dbReference type="RefSeq" id="WP_286403969.1">
    <property type="nucleotide sequence ID" value="NZ_JBHSDQ010000003.1"/>
</dbReference>
<dbReference type="Gene3D" id="3.40.50.150">
    <property type="entry name" value="Vaccinia Virus protein VP39"/>
    <property type="match status" value="1"/>
</dbReference>
<dbReference type="GO" id="GO:0032259">
    <property type="term" value="P:methylation"/>
    <property type="evidence" value="ECO:0007669"/>
    <property type="project" value="UniProtKB-KW"/>
</dbReference>
<comment type="similarity">
    <text evidence="5">Belongs to the methyltransferase superfamily. Tam family.</text>
</comment>
<name>A0ABV8WK74_9MICC</name>
<dbReference type="InterPro" id="IPR041698">
    <property type="entry name" value="Methyltransf_25"/>
</dbReference>
<dbReference type="NCBIfam" id="NF010703">
    <property type="entry name" value="PRK14103.1"/>
    <property type="match status" value="1"/>
</dbReference>
<evidence type="ECO:0000256" key="3">
    <source>
        <dbReference type="ARBA" id="ARBA00022679"/>
    </source>
</evidence>
<evidence type="ECO:0000259" key="6">
    <source>
        <dbReference type="Pfam" id="PF13649"/>
    </source>
</evidence>
<keyword evidence="8" id="KW-1185">Reference proteome</keyword>
<dbReference type="PANTHER" id="PTHR43861">
    <property type="entry name" value="TRANS-ACONITATE 2-METHYLTRANSFERASE-RELATED"/>
    <property type="match status" value="1"/>
</dbReference>
<comment type="caution">
    <text evidence="7">The sequence shown here is derived from an EMBL/GenBank/DDBJ whole genome shotgun (WGS) entry which is preliminary data.</text>
</comment>
<organism evidence="7 8">
    <name type="scientific">Arthrobacter sedimenti</name>
    <dbReference type="NCBI Taxonomy" id="2694931"/>
    <lineage>
        <taxon>Bacteria</taxon>
        <taxon>Bacillati</taxon>
        <taxon>Actinomycetota</taxon>
        <taxon>Actinomycetes</taxon>
        <taxon>Micrococcales</taxon>
        <taxon>Micrococcaceae</taxon>
        <taxon>Arthrobacter</taxon>
    </lineage>
</organism>
<dbReference type="CDD" id="cd02440">
    <property type="entry name" value="AdoMet_MTases"/>
    <property type="match status" value="1"/>
</dbReference>
<evidence type="ECO:0000313" key="7">
    <source>
        <dbReference type="EMBL" id="MFC4396435.1"/>
    </source>
</evidence>
<evidence type="ECO:0000256" key="2">
    <source>
        <dbReference type="ARBA" id="ARBA00022603"/>
    </source>
</evidence>
<dbReference type="HAMAP" id="MF_00560">
    <property type="entry name" value="Tran_acon_Me_trans"/>
    <property type="match status" value="1"/>
</dbReference>
<dbReference type="InterPro" id="IPR023149">
    <property type="entry name" value="Trans_acon_MeTrfase_C"/>
</dbReference>
<keyword evidence="1 5" id="KW-0963">Cytoplasm</keyword>
<dbReference type="SUPFAM" id="SSF53335">
    <property type="entry name" value="S-adenosyl-L-methionine-dependent methyltransferases"/>
    <property type="match status" value="1"/>
</dbReference>
<evidence type="ECO:0000256" key="5">
    <source>
        <dbReference type="HAMAP-Rule" id="MF_00560"/>
    </source>
</evidence>
<evidence type="ECO:0000256" key="4">
    <source>
        <dbReference type="ARBA" id="ARBA00022691"/>
    </source>
</evidence>
<dbReference type="PANTHER" id="PTHR43861:SF1">
    <property type="entry name" value="TRANS-ACONITATE 2-METHYLTRANSFERASE"/>
    <property type="match status" value="1"/>
</dbReference>
<keyword evidence="4 5" id="KW-0949">S-adenosyl-L-methionine</keyword>
<reference evidence="8" key="1">
    <citation type="journal article" date="2019" name="Int. J. Syst. Evol. Microbiol.">
        <title>The Global Catalogue of Microorganisms (GCM) 10K type strain sequencing project: providing services to taxonomists for standard genome sequencing and annotation.</title>
        <authorList>
            <consortium name="The Broad Institute Genomics Platform"/>
            <consortium name="The Broad Institute Genome Sequencing Center for Infectious Disease"/>
            <person name="Wu L."/>
            <person name="Ma J."/>
        </authorList>
    </citation>
    <scope>NUCLEOTIDE SEQUENCE [LARGE SCALE GENOMIC DNA]</scope>
    <source>
        <strain evidence="8">PJ61</strain>
    </source>
</reference>
<dbReference type="Pfam" id="PF13649">
    <property type="entry name" value="Methyltransf_25"/>
    <property type="match status" value="1"/>
</dbReference>
<evidence type="ECO:0000256" key="1">
    <source>
        <dbReference type="ARBA" id="ARBA00022490"/>
    </source>
</evidence>
<dbReference type="Proteomes" id="UP001595778">
    <property type="component" value="Unassembled WGS sequence"/>
</dbReference>
<comment type="function">
    <text evidence="5">Catalyzes the S-adenosylmethionine monomethyl esterification of trans-aconitate.</text>
</comment>
<comment type="subcellular location">
    <subcellularLocation>
        <location evidence="5">Cytoplasm</location>
    </subcellularLocation>
</comment>
<accession>A0ABV8WK74</accession>
<sequence length="260" mass="28179">MKWDPAKYAEFGDYRNRPFFDLTARIHAEGPAHVVDLGCGPGNLTATLAERWPDGRVVGVDSSAEMLAQAAPLAAKIPALAFEQADIAAWMPAPVTDVVVSNAALQWVPGHQDLMRKWLEALRPGAWFAMQVPGNFNAPSHALMRELAASDRWASKLDGVLRGGETVGEPGDYLGILLDAGFAADAWETSYQQVLHGQDPVLAWVRGTALRPVMGALSEDDAKRFESEYAAALRDAYPQGVHGTVFPFRRIFAVGRKAVG</sequence>